<dbReference type="EMBL" id="OU015569">
    <property type="protein sequence ID" value="CAG5100481.1"/>
    <property type="molecule type" value="Genomic_DNA"/>
</dbReference>
<feature type="region of interest" description="Disordered" evidence="1">
    <location>
        <begin position="1"/>
        <end position="20"/>
    </location>
</feature>
<name>A0ABN7SHX4_OIKDI</name>
<reference evidence="2 3" key="1">
    <citation type="submission" date="2021-04" db="EMBL/GenBank/DDBJ databases">
        <authorList>
            <person name="Bliznina A."/>
        </authorList>
    </citation>
    <scope>NUCLEOTIDE SEQUENCE [LARGE SCALE GENOMIC DNA]</scope>
</reference>
<evidence type="ECO:0000313" key="3">
    <source>
        <dbReference type="Proteomes" id="UP001158576"/>
    </source>
</evidence>
<organism evidence="2 3">
    <name type="scientific">Oikopleura dioica</name>
    <name type="common">Tunicate</name>
    <dbReference type="NCBI Taxonomy" id="34765"/>
    <lineage>
        <taxon>Eukaryota</taxon>
        <taxon>Metazoa</taxon>
        <taxon>Chordata</taxon>
        <taxon>Tunicata</taxon>
        <taxon>Appendicularia</taxon>
        <taxon>Copelata</taxon>
        <taxon>Oikopleuridae</taxon>
        <taxon>Oikopleura</taxon>
    </lineage>
</organism>
<proteinExistence type="predicted"/>
<gene>
    <name evidence="2" type="ORF">OKIOD_LOCUS8576</name>
</gene>
<sequence length="163" mass="18258">MFHANSQKPPLPPTTPPSDACNATADKKQGIVFIKKTSDELLKAVSSINYQAIEINADRPSQASYDLLSCLKSRHCSNPICKKKQIFIDDLLDDGFYIVCDLARSAKSKPPAIVEALMHEFRPAKHSSGKEIESDEDEFAVPREIDPWLAAKIEDFNRLQKEK</sequence>
<protein>
    <submittedName>
        <fullName evidence="2">Oidioi.mRNA.OKI2018_I69.XSR.g17018.t1.cds</fullName>
    </submittedName>
</protein>
<accession>A0ABN7SHX4</accession>
<keyword evidence="3" id="KW-1185">Reference proteome</keyword>
<evidence type="ECO:0000256" key="1">
    <source>
        <dbReference type="SAM" id="MobiDB-lite"/>
    </source>
</evidence>
<dbReference type="Proteomes" id="UP001158576">
    <property type="component" value="Chromosome XSR"/>
</dbReference>
<evidence type="ECO:0000313" key="2">
    <source>
        <dbReference type="EMBL" id="CAG5100481.1"/>
    </source>
</evidence>